<dbReference type="SUPFAM" id="SSF81301">
    <property type="entry name" value="Nucleotidyltransferase"/>
    <property type="match status" value="1"/>
</dbReference>
<evidence type="ECO:0000256" key="5">
    <source>
        <dbReference type="ARBA" id="ARBA00022694"/>
    </source>
</evidence>
<dbReference type="CDD" id="cd04595">
    <property type="entry name" value="CBS_pair_DHH_polyA_Pol_assoc"/>
    <property type="match status" value="1"/>
</dbReference>
<dbReference type="Pfam" id="PF01743">
    <property type="entry name" value="PolyA_pol"/>
    <property type="match status" value="1"/>
</dbReference>
<name>U5QIN8_GLOK1</name>
<dbReference type="InterPro" id="IPR002646">
    <property type="entry name" value="PolA_pol_head_dom"/>
</dbReference>
<dbReference type="HOGENOM" id="CLU_015961_5_1_3"/>
<evidence type="ECO:0000259" key="13">
    <source>
        <dbReference type="PROSITE" id="PS51371"/>
    </source>
</evidence>
<dbReference type="EMBL" id="CP003587">
    <property type="protein sequence ID" value="AGY58817.1"/>
    <property type="molecule type" value="Genomic_DNA"/>
</dbReference>
<dbReference type="CDD" id="cd05398">
    <property type="entry name" value="NT_ClassII-CCAase"/>
    <property type="match status" value="1"/>
</dbReference>
<keyword evidence="3" id="KW-0820">tRNA-binding</keyword>
<evidence type="ECO:0000256" key="6">
    <source>
        <dbReference type="ARBA" id="ARBA00022695"/>
    </source>
</evidence>
<evidence type="ECO:0000256" key="4">
    <source>
        <dbReference type="ARBA" id="ARBA00022679"/>
    </source>
</evidence>
<keyword evidence="8" id="KW-0547">Nucleotide-binding</keyword>
<dbReference type="InterPro" id="IPR043519">
    <property type="entry name" value="NT_sf"/>
</dbReference>
<dbReference type="Gene3D" id="1.10.3090.10">
    <property type="entry name" value="cca-adding enzyme, domain 2"/>
    <property type="match status" value="1"/>
</dbReference>
<dbReference type="STRING" id="1183438.GKIL_2571"/>
<dbReference type="Gene3D" id="3.30.460.10">
    <property type="entry name" value="Beta Polymerase, domain 2"/>
    <property type="match status" value="1"/>
</dbReference>
<dbReference type="OrthoDB" id="9805698at2"/>
<evidence type="ECO:0000256" key="12">
    <source>
        <dbReference type="RuleBase" id="RU003953"/>
    </source>
</evidence>
<evidence type="ECO:0000256" key="7">
    <source>
        <dbReference type="ARBA" id="ARBA00022723"/>
    </source>
</evidence>
<evidence type="ECO:0000256" key="3">
    <source>
        <dbReference type="ARBA" id="ARBA00022555"/>
    </source>
</evidence>
<dbReference type="PANTHER" id="PTHR47788">
    <property type="entry name" value="POLYA POLYMERASE"/>
    <property type="match status" value="1"/>
</dbReference>
<evidence type="ECO:0000256" key="1">
    <source>
        <dbReference type="ARBA" id="ARBA00001946"/>
    </source>
</evidence>
<sequence length="540" mass="60239">MSAPVRTLRPEQSLAEARDQLTRHGHGAMPVVESSSGQLVGIISRRDLDVALHHGFAAAPVRNFMTATVLSVGPAAPLAEIEQLMVIYDIGRVPVVVEGKPIGIITRTDLIRQHYQERTSSLPLFRSVDERLERQLSPRAREALLQVSKSADALGLVAYLVGGAVRDLLLDRTSEDLDVVVEGRTGEAGVAVQLARRIAEEDITVRFEAFEKYQTASLSWPDGFVLDLATARTEFYPRPGANPEVESASIRLDLYRRDFTINALAICLNGPRAWQLIDFFGGAIDLSNRLVRVLHPNSFIEDPTRIFRAVRFALKLGFTIAPQTETFIVRSVSGGLHDLYGGERLRTELLYLLAAPFWLEALLCLDRLQALRCIHPQLHLDNRLRSGLEWLSGISLPLKVPAAQLRLERLLLAVGPEAAWKLPLDGAARQRIEKVRSLCPELPRWADRSAPALHRQLADWSPEAVLLLASLEEEPQREHLLLYLGLREQPRLLNGKDLKELGFKAGPTFRAILEAAFAAQLAGTLQTREEAIDWVRERYL</sequence>
<dbReference type="AlphaFoldDB" id="U5QIN8"/>
<evidence type="ECO:0000256" key="10">
    <source>
        <dbReference type="ARBA" id="ARBA00022884"/>
    </source>
</evidence>
<accession>U5QIN8</accession>
<dbReference type="SUPFAM" id="SSF54631">
    <property type="entry name" value="CBS-domain pair"/>
    <property type="match status" value="1"/>
</dbReference>
<evidence type="ECO:0000313" key="14">
    <source>
        <dbReference type="EMBL" id="AGY58817.1"/>
    </source>
</evidence>
<keyword evidence="10 12" id="KW-0694">RNA-binding</keyword>
<keyword evidence="9" id="KW-0460">Magnesium</keyword>
<comment type="cofactor">
    <cofactor evidence="1">
        <name>Mg(2+)</name>
        <dbReference type="ChEBI" id="CHEBI:18420"/>
    </cofactor>
</comment>
<keyword evidence="6 14" id="KW-0548">Nucleotidyltransferase</keyword>
<proteinExistence type="inferred from homology"/>
<keyword evidence="5" id="KW-0819">tRNA processing</keyword>
<dbReference type="PROSITE" id="PS51371">
    <property type="entry name" value="CBS"/>
    <property type="match status" value="2"/>
</dbReference>
<gene>
    <name evidence="14" type="primary">pcnB</name>
    <name evidence="14" type="ORF">GKIL_2571</name>
</gene>
<keyword evidence="7" id="KW-0479">Metal-binding</keyword>
<dbReference type="GO" id="GO:0046872">
    <property type="term" value="F:metal ion binding"/>
    <property type="evidence" value="ECO:0007669"/>
    <property type="project" value="UniProtKB-KW"/>
</dbReference>
<dbReference type="SMART" id="SM00116">
    <property type="entry name" value="CBS"/>
    <property type="match status" value="2"/>
</dbReference>
<keyword evidence="4 12" id="KW-0808">Transferase</keyword>
<dbReference type="GO" id="GO:1990817">
    <property type="term" value="F:poly(A) RNA polymerase activity"/>
    <property type="evidence" value="ECO:0007669"/>
    <property type="project" value="UniProtKB-EC"/>
</dbReference>
<dbReference type="EC" id="2.7.7.19" evidence="14"/>
<dbReference type="InterPro" id="IPR046342">
    <property type="entry name" value="CBS_dom_sf"/>
</dbReference>
<dbReference type="eggNOG" id="COG0617">
    <property type="taxonomic scope" value="Bacteria"/>
</dbReference>
<dbReference type="PATRIC" id="fig|1183438.3.peg.2532"/>
<evidence type="ECO:0000256" key="8">
    <source>
        <dbReference type="ARBA" id="ARBA00022741"/>
    </source>
</evidence>
<feature type="domain" description="CBS" evidence="13">
    <location>
        <begin position="65"/>
        <end position="120"/>
    </location>
</feature>
<dbReference type="InterPro" id="IPR052390">
    <property type="entry name" value="tRNA_nt/polyA_polymerase"/>
</dbReference>
<dbReference type="eggNOG" id="COG0517">
    <property type="taxonomic scope" value="Bacteria"/>
</dbReference>
<keyword evidence="11" id="KW-0129">CBS domain</keyword>
<dbReference type="InterPro" id="IPR000644">
    <property type="entry name" value="CBS_dom"/>
</dbReference>
<feature type="domain" description="CBS" evidence="13">
    <location>
        <begin position="1"/>
        <end position="58"/>
    </location>
</feature>
<dbReference type="PANTHER" id="PTHR47788:SF1">
    <property type="entry name" value="A-ADDING TRNA NUCLEOTIDYLTRANSFERASE"/>
    <property type="match status" value="1"/>
</dbReference>
<dbReference type="GO" id="GO:0000166">
    <property type="term" value="F:nucleotide binding"/>
    <property type="evidence" value="ECO:0007669"/>
    <property type="project" value="UniProtKB-KW"/>
</dbReference>
<comment type="similarity">
    <text evidence="2 12">Belongs to the tRNA nucleotidyltransferase/poly(A) polymerase family.</text>
</comment>
<evidence type="ECO:0000256" key="9">
    <source>
        <dbReference type="ARBA" id="ARBA00022842"/>
    </source>
</evidence>
<dbReference type="KEGG" id="glj:GKIL_2571"/>
<evidence type="ECO:0000313" key="15">
    <source>
        <dbReference type="Proteomes" id="UP000017396"/>
    </source>
</evidence>
<dbReference type="GO" id="GO:0008033">
    <property type="term" value="P:tRNA processing"/>
    <property type="evidence" value="ECO:0007669"/>
    <property type="project" value="UniProtKB-KW"/>
</dbReference>
<protein>
    <submittedName>
        <fullName evidence="14">Polynucleotide adenylyltransferase region</fullName>
        <ecNumber evidence="14">2.7.7.19</ecNumber>
    </submittedName>
</protein>
<keyword evidence="15" id="KW-1185">Reference proteome</keyword>
<dbReference type="Pfam" id="PF00571">
    <property type="entry name" value="CBS"/>
    <property type="match status" value="2"/>
</dbReference>
<evidence type="ECO:0000256" key="11">
    <source>
        <dbReference type="PROSITE-ProRule" id="PRU00703"/>
    </source>
</evidence>
<dbReference type="Gene3D" id="3.10.580.10">
    <property type="entry name" value="CBS-domain"/>
    <property type="match status" value="1"/>
</dbReference>
<dbReference type="Proteomes" id="UP000017396">
    <property type="component" value="Chromosome"/>
</dbReference>
<evidence type="ECO:0000256" key="2">
    <source>
        <dbReference type="ARBA" id="ARBA00007265"/>
    </source>
</evidence>
<organism evidence="14 15">
    <name type="scientific">Gloeobacter kilaueensis (strain ATCC BAA-2537 / CCAP 1431/1 / ULC 316 / JS1)</name>
    <dbReference type="NCBI Taxonomy" id="1183438"/>
    <lineage>
        <taxon>Bacteria</taxon>
        <taxon>Bacillati</taxon>
        <taxon>Cyanobacteriota</taxon>
        <taxon>Cyanophyceae</taxon>
        <taxon>Gloeobacterales</taxon>
        <taxon>Gloeobacteraceae</taxon>
        <taxon>Gloeobacter</taxon>
    </lineage>
</organism>
<dbReference type="GO" id="GO:0000049">
    <property type="term" value="F:tRNA binding"/>
    <property type="evidence" value="ECO:0007669"/>
    <property type="project" value="UniProtKB-KW"/>
</dbReference>
<reference evidence="14 15" key="1">
    <citation type="journal article" date="2013" name="PLoS ONE">
        <title>Cultivation and Complete Genome Sequencing of Gloeobacter kilaueensis sp. nov., from a Lava Cave in Kilauea Caldera, Hawai'i.</title>
        <authorList>
            <person name="Saw J.H."/>
            <person name="Schatz M."/>
            <person name="Brown M.V."/>
            <person name="Kunkel D.D."/>
            <person name="Foster J.S."/>
            <person name="Shick H."/>
            <person name="Christensen S."/>
            <person name="Hou S."/>
            <person name="Wan X."/>
            <person name="Donachie S.P."/>
        </authorList>
    </citation>
    <scope>NUCLEOTIDE SEQUENCE [LARGE SCALE GENOMIC DNA]</scope>
    <source>
        <strain evidence="15">JS</strain>
    </source>
</reference>
<dbReference type="SUPFAM" id="SSF81891">
    <property type="entry name" value="Poly A polymerase C-terminal region-like"/>
    <property type="match status" value="1"/>
</dbReference>